<name>A0A371AXE4_9FIRM</name>
<evidence type="ECO:0000256" key="4">
    <source>
        <dbReference type="ARBA" id="ARBA00023015"/>
    </source>
</evidence>
<gene>
    <name evidence="8" type="primary">birA</name>
    <name evidence="10" type="ORF">DWV06_05690</name>
</gene>
<dbReference type="GO" id="GO:0003700">
    <property type="term" value="F:DNA-binding transcription factor activity"/>
    <property type="evidence" value="ECO:0007669"/>
    <property type="project" value="InterPro"/>
</dbReference>
<evidence type="ECO:0000256" key="7">
    <source>
        <dbReference type="ARBA" id="ARBA00023267"/>
    </source>
</evidence>
<dbReference type="OrthoDB" id="9807064at2"/>
<dbReference type="NCBIfam" id="TIGR00121">
    <property type="entry name" value="birA_ligase"/>
    <property type="match status" value="1"/>
</dbReference>
<evidence type="ECO:0000313" key="10">
    <source>
        <dbReference type="EMBL" id="RDU24245.1"/>
    </source>
</evidence>
<dbReference type="Gene3D" id="2.30.30.100">
    <property type="match status" value="1"/>
</dbReference>
<dbReference type="GO" id="GO:0005524">
    <property type="term" value="F:ATP binding"/>
    <property type="evidence" value="ECO:0007669"/>
    <property type="project" value="UniProtKB-UniRule"/>
</dbReference>
<dbReference type="EMBL" id="QRCT01000014">
    <property type="protein sequence ID" value="RDU24245.1"/>
    <property type="molecule type" value="Genomic_DNA"/>
</dbReference>
<organism evidence="10 11">
    <name type="scientific">Anaerosacchariphilus polymeriproducens</name>
    <dbReference type="NCBI Taxonomy" id="1812858"/>
    <lineage>
        <taxon>Bacteria</taxon>
        <taxon>Bacillati</taxon>
        <taxon>Bacillota</taxon>
        <taxon>Clostridia</taxon>
        <taxon>Lachnospirales</taxon>
        <taxon>Lachnospiraceae</taxon>
        <taxon>Anaerosacchariphilus</taxon>
    </lineage>
</organism>
<keyword evidence="8" id="KW-0678">Repressor</keyword>
<keyword evidence="3 8" id="KW-0067">ATP-binding</keyword>
<dbReference type="Gene3D" id="3.30.930.10">
    <property type="entry name" value="Bira Bifunctional Protein, Domain 2"/>
    <property type="match status" value="1"/>
</dbReference>
<dbReference type="PRINTS" id="PR00035">
    <property type="entry name" value="HTHGNTR"/>
</dbReference>
<comment type="catalytic activity">
    <reaction evidence="8">
        <text>biotin + L-lysyl-[protein] + ATP = N(6)-biotinyl-L-lysyl-[protein] + AMP + diphosphate + H(+)</text>
        <dbReference type="Rhea" id="RHEA:11756"/>
        <dbReference type="Rhea" id="RHEA-COMP:9752"/>
        <dbReference type="Rhea" id="RHEA-COMP:10505"/>
        <dbReference type="ChEBI" id="CHEBI:15378"/>
        <dbReference type="ChEBI" id="CHEBI:29969"/>
        <dbReference type="ChEBI" id="CHEBI:30616"/>
        <dbReference type="ChEBI" id="CHEBI:33019"/>
        <dbReference type="ChEBI" id="CHEBI:57586"/>
        <dbReference type="ChEBI" id="CHEBI:83144"/>
        <dbReference type="ChEBI" id="CHEBI:456215"/>
        <dbReference type="EC" id="6.3.4.15"/>
    </reaction>
</comment>
<dbReference type="PROSITE" id="PS51733">
    <property type="entry name" value="BPL_LPL_CATALYTIC"/>
    <property type="match status" value="1"/>
</dbReference>
<dbReference type="Pfam" id="PF03099">
    <property type="entry name" value="BPL_LplA_LipB"/>
    <property type="match status" value="1"/>
</dbReference>
<dbReference type="GO" id="GO:0004077">
    <property type="term" value="F:biotin--[biotin carboxyl-carrier protein] ligase activity"/>
    <property type="evidence" value="ECO:0007669"/>
    <property type="project" value="UniProtKB-UniRule"/>
</dbReference>
<dbReference type="RefSeq" id="WP_115481270.1">
    <property type="nucleotide sequence ID" value="NZ_QRCT01000014.1"/>
</dbReference>
<keyword evidence="5 8" id="KW-0238">DNA-binding</keyword>
<keyword evidence="1 8" id="KW-0436">Ligase</keyword>
<keyword evidence="4 8" id="KW-0805">Transcription regulation</keyword>
<comment type="function">
    <text evidence="8">Acts both as a biotin--[acetyl-CoA-carboxylase] ligase and a repressor.</text>
</comment>
<evidence type="ECO:0000256" key="6">
    <source>
        <dbReference type="ARBA" id="ARBA00023163"/>
    </source>
</evidence>
<dbReference type="InterPro" id="IPR000524">
    <property type="entry name" value="Tscrpt_reg_HTH_GntR"/>
</dbReference>
<keyword evidence="7 8" id="KW-0092">Biotin</keyword>
<comment type="caution">
    <text evidence="10">The sequence shown here is derived from an EMBL/GenBank/DDBJ whole genome shotgun (WGS) entry which is preliminary data.</text>
</comment>
<dbReference type="AlphaFoldDB" id="A0A371AXE4"/>
<feature type="binding site" evidence="8">
    <location>
        <position position="113"/>
    </location>
    <ligand>
        <name>biotin</name>
        <dbReference type="ChEBI" id="CHEBI:57586"/>
    </ligand>
</feature>
<dbReference type="InterPro" id="IPR004143">
    <property type="entry name" value="BPL_LPL_catalytic"/>
</dbReference>
<evidence type="ECO:0000256" key="3">
    <source>
        <dbReference type="ARBA" id="ARBA00022840"/>
    </source>
</evidence>
<evidence type="ECO:0000256" key="8">
    <source>
        <dbReference type="HAMAP-Rule" id="MF_00978"/>
    </source>
</evidence>
<dbReference type="SUPFAM" id="SSF46785">
    <property type="entry name" value="Winged helix' DNA-binding domain"/>
    <property type="match status" value="1"/>
</dbReference>
<proteinExistence type="inferred from homology"/>
<comment type="similarity">
    <text evidence="8">Belongs to the biotin--protein ligase family.</text>
</comment>
<keyword evidence="2 8" id="KW-0547">Nucleotide-binding</keyword>
<dbReference type="CDD" id="cd16442">
    <property type="entry name" value="BPL"/>
    <property type="match status" value="1"/>
</dbReference>
<evidence type="ECO:0000256" key="1">
    <source>
        <dbReference type="ARBA" id="ARBA00022598"/>
    </source>
</evidence>
<dbReference type="GO" id="GO:0005737">
    <property type="term" value="C:cytoplasm"/>
    <property type="evidence" value="ECO:0007669"/>
    <property type="project" value="TreeGrafter"/>
</dbReference>
<dbReference type="InterPro" id="IPR036390">
    <property type="entry name" value="WH_DNA-bd_sf"/>
</dbReference>
<dbReference type="GO" id="GO:0009249">
    <property type="term" value="P:protein lipoylation"/>
    <property type="evidence" value="ECO:0007669"/>
    <property type="project" value="UniProtKB-ARBA"/>
</dbReference>
<feature type="DNA-binding region" description="H-T-H motif" evidence="8">
    <location>
        <begin position="18"/>
        <end position="37"/>
    </location>
</feature>
<dbReference type="GO" id="GO:0003677">
    <property type="term" value="F:DNA binding"/>
    <property type="evidence" value="ECO:0007669"/>
    <property type="project" value="UniProtKB-UniRule"/>
</dbReference>
<dbReference type="InterPro" id="IPR008988">
    <property type="entry name" value="Transcriptional_repressor_C"/>
</dbReference>
<dbReference type="GO" id="GO:0016740">
    <property type="term" value="F:transferase activity"/>
    <property type="evidence" value="ECO:0007669"/>
    <property type="project" value="UniProtKB-ARBA"/>
</dbReference>
<dbReference type="EC" id="6.3.4.15" evidence="8"/>
<evidence type="ECO:0000256" key="2">
    <source>
        <dbReference type="ARBA" id="ARBA00022741"/>
    </source>
</evidence>
<accession>A0A371AXE4</accession>
<dbReference type="InterPro" id="IPR030855">
    <property type="entry name" value="Bifunct_BirA"/>
</dbReference>
<keyword evidence="11" id="KW-1185">Reference proteome</keyword>
<dbReference type="Pfam" id="PF08279">
    <property type="entry name" value="HTH_11"/>
    <property type="match status" value="1"/>
</dbReference>
<feature type="binding site" evidence="8">
    <location>
        <begin position="117"/>
        <end position="119"/>
    </location>
    <ligand>
        <name>biotin</name>
        <dbReference type="ChEBI" id="CHEBI:57586"/>
    </ligand>
</feature>
<dbReference type="InterPro" id="IPR003142">
    <property type="entry name" value="BPL_C"/>
</dbReference>
<dbReference type="PANTHER" id="PTHR12835">
    <property type="entry name" value="BIOTIN PROTEIN LIGASE"/>
    <property type="match status" value="1"/>
</dbReference>
<evidence type="ECO:0000313" key="11">
    <source>
        <dbReference type="Proteomes" id="UP000255036"/>
    </source>
</evidence>
<dbReference type="SUPFAM" id="SSF50037">
    <property type="entry name" value="C-terminal domain of transcriptional repressors"/>
    <property type="match status" value="1"/>
</dbReference>
<dbReference type="Proteomes" id="UP000255036">
    <property type="component" value="Unassembled WGS sequence"/>
</dbReference>
<dbReference type="InterPro" id="IPR036388">
    <property type="entry name" value="WH-like_DNA-bd_sf"/>
</dbReference>
<protein>
    <recommendedName>
        <fullName evidence="8">Bifunctional ligase/repressor BirA</fullName>
    </recommendedName>
    <alternativeName>
        <fullName evidence="8">Biotin--[acetyl-CoA-carboxylase] ligase</fullName>
        <ecNumber evidence="8">6.3.4.15</ecNumber>
    </alternativeName>
    <alternativeName>
        <fullName evidence="8">Biotin--protein ligase</fullName>
    </alternativeName>
    <alternativeName>
        <fullName evidence="8">Biotin-[acetyl-CoA carboxylase] synthetase</fullName>
    </alternativeName>
</protein>
<dbReference type="SUPFAM" id="SSF55681">
    <property type="entry name" value="Class II aaRS and biotin synthetases"/>
    <property type="match status" value="1"/>
</dbReference>
<dbReference type="HAMAP" id="MF_00978">
    <property type="entry name" value="Bifunct_BirA"/>
    <property type="match status" value="1"/>
</dbReference>
<reference evidence="10 11" key="1">
    <citation type="submission" date="2018-07" db="EMBL/GenBank/DDBJ databases">
        <title>Anaerosacharophilus polymeroproducens gen. nov. sp. nov., an anaerobic bacterium isolated from salt field.</title>
        <authorList>
            <person name="Kim W."/>
            <person name="Yang S.-H."/>
            <person name="Oh J."/>
            <person name="Lee J.-H."/>
            <person name="Kwon K.K."/>
        </authorList>
    </citation>
    <scope>NUCLEOTIDE SEQUENCE [LARGE SCALE GENOMIC DNA]</scope>
    <source>
        <strain evidence="10 11">MCWD5</strain>
    </source>
</reference>
<keyword evidence="6 8" id="KW-0804">Transcription</keyword>
<feature type="binding site" evidence="8">
    <location>
        <begin position="89"/>
        <end position="91"/>
    </location>
    <ligand>
        <name>biotin</name>
        <dbReference type="ChEBI" id="CHEBI:57586"/>
    </ligand>
</feature>
<sequence length="326" mass="36677">MKTEILKALRESKDYISGQQLCEQFGVSRTAVWKAIRKLEEEGYVIEAVRNKGYRLIDYPEKISQEELGSLMNTQWAGKSVKFYDEVDSTNTTAKQLAEEGAIHGTLVVADKQNSGRGRRGRTWESPSGTGIWMSVILKPDIIPANASMLTLVMALSVLKACREVTGLEGEIKWPNDLVIHKKKVCGILTEMSAQIDYINHIVVGVGINVNTDYFPEVISKMATSLKLEGNQSYNRARLIVKVMECFETYYDKFMETEDMSLLQDEYDSHLINLNQEVKVTQQEGEYFGVSEGITSRGELIIRQQDGTKVLVYAGEVSVRGLYGYV</sequence>
<feature type="binding site" evidence="8">
    <location>
        <position position="184"/>
    </location>
    <ligand>
        <name>biotin</name>
        <dbReference type="ChEBI" id="CHEBI:57586"/>
    </ligand>
</feature>
<dbReference type="PANTHER" id="PTHR12835:SF5">
    <property type="entry name" value="BIOTIN--PROTEIN LIGASE"/>
    <property type="match status" value="1"/>
</dbReference>
<dbReference type="Gene3D" id="1.10.10.10">
    <property type="entry name" value="Winged helix-like DNA-binding domain superfamily/Winged helix DNA-binding domain"/>
    <property type="match status" value="1"/>
</dbReference>
<dbReference type="InterPro" id="IPR013196">
    <property type="entry name" value="HTH_11"/>
</dbReference>
<evidence type="ECO:0000259" key="9">
    <source>
        <dbReference type="PROSITE" id="PS51733"/>
    </source>
</evidence>
<dbReference type="InterPro" id="IPR045864">
    <property type="entry name" value="aa-tRNA-synth_II/BPL/LPL"/>
</dbReference>
<feature type="domain" description="BPL/LPL catalytic" evidence="9">
    <location>
        <begin position="65"/>
        <end position="255"/>
    </location>
</feature>
<evidence type="ECO:0000256" key="5">
    <source>
        <dbReference type="ARBA" id="ARBA00023125"/>
    </source>
</evidence>
<dbReference type="InterPro" id="IPR004408">
    <property type="entry name" value="Biotin_CoA_COase_ligase"/>
</dbReference>
<dbReference type="Pfam" id="PF02237">
    <property type="entry name" value="BPL_C"/>
    <property type="match status" value="1"/>
</dbReference>